<evidence type="ECO:0000313" key="3">
    <source>
        <dbReference type="Proteomes" id="UP001642540"/>
    </source>
</evidence>
<accession>A0ABP1S2N5</accession>
<dbReference type="EMBL" id="CAXLJM020000148">
    <property type="protein sequence ID" value="CAL8142495.1"/>
    <property type="molecule type" value="Genomic_DNA"/>
</dbReference>
<feature type="region of interest" description="Disordered" evidence="1">
    <location>
        <begin position="1"/>
        <end position="23"/>
    </location>
</feature>
<name>A0ABP1S2N5_9HEXA</name>
<sequence length="110" mass="12448">MRLRTNNEHIQKRSGSESVRGKHINKPISFPAASLDLLTMARTTDNTRAVASSCQNDVQPETSRVANVHMSSLLGTLRPETSIIYLFKAPMKNYKDNMDFVKFKWICFSG</sequence>
<proteinExistence type="predicted"/>
<evidence type="ECO:0000256" key="1">
    <source>
        <dbReference type="SAM" id="MobiDB-lite"/>
    </source>
</evidence>
<protein>
    <submittedName>
        <fullName evidence="2">Uncharacterized protein</fullName>
    </submittedName>
</protein>
<comment type="caution">
    <text evidence="2">The sequence shown here is derived from an EMBL/GenBank/DDBJ whole genome shotgun (WGS) entry which is preliminary data.</text>
</comment>
<gene>
    <name evidence="2" type="ORF">ODALV1_LOCUS29066</name>
</gene>
<reference evidence="2 3" key="1">
    <citation type="submission" date="2024-08" db="EMBL/GenBank/DDBJ databases">
        <authorList>
            <person name="Cucini C."/>
            <person name="Frati F."/>
        </authorList>
    </citation>
    <scope>NUCLEOTIDE SEQUENCE [LARGE SCALE GENOMIC DNA]</scope>
</reference>
<evidence type="ECO:0000313" key="2">
    <source>
        <dbReference type="EMBL" id="CAL8142495.1"/>
    </source>
</evidence>
<keyword evidence="3" id="KW-1185">Reference proteome</keyword>
<feature type="compositionally biased region" description="Basic and acidic residues" evidence="1">
    <location>
        <begin position="1"/>
        <end position="15"/>
    </location>
</feature>
<dbReference type="Proteomes" id="UP001642540">
    <property type="component" value="Unassembled WGS sequence"/>
</dbReference>
<organism evidence="2 3">
    <name type="scientific">Orchesella dallaii</name>
    <dbReference type="NCBI Taxonomy" id="48710"/>
    <lineage>
        <taxon>Eukaryota</taxon>
        <taxon>Metazoa</taxon>
        <taxon>Ecdysozoa</taxon>
        <taxon>Arthropoda</taxon>
        <taxon>Hexapoda</taxon>
        <taxon>Collembola</taxon>
        <taxon>Entomobryomorpha</taxon>
        <taxon>Entomobryoidea</taxon>
        <taxon>Orchesellidae</taxon>
        <taxon>Orchesellinae</taxon>
        <taxon>Orchesella</taxon>
    </lineage>
</organism>